<protein>
    <submittedName>
        <fullName evidence="1">Uncharacterized protein</fullName>
    </submittedName>
</protein>
<dbReference type="Proteomes" id="UP000198284">
    <property type="component" value="Unassembled WGS sequence"/>
</dbReference>
<accession>A0A239F344</accession>
<sequence>MPKKATLRARMPFVLPFFRLQPIGRVLMRIGNLRVADDGMRAMREDRRGAS</sequence>
<gene>
    <name evidence="1" type="ORF">SAMN06265795_103154</name>
</gene>
<evidence type="ECO:0000313" key="1">
    <source>
        <dbReference type="EMBL" id="SNS51309.1"/>
    </source>
</evidence>
<dbReference type="AlphaFoldDB" id="A0A239F344"/>
<name>A0A239F344_9BURK</name>
<reference evidence="1 2" key="1">
    <citation type="submission" date="2017-06" db="EMBL/GenBank/DDBJ databases">
        <authorList>
            <person name="Kim H.J."/>
            <person name="Triplett B.A."/>
        </authorList>
    </citation>
    <scope>NUCLEOTIDE SEQUENCE [LARGE SCALE GENOMIC DNA]</scope>
    <source>
        <strain evidence="1 2">U15</strain>
    </source>
</reference>
<keyword evidence="2" id="KW-1185">Reference proteome</keyword>
<evidence type="ECO:0000313" key="2">
    <source>
        <dbReference type="Proteomes" id="UP000198284"/>
    </source>
</evidence>
<dbReference type="EMBL" id="FZOT01000003">
    <property type="protein sequence ID" value="SNS51309.1"/>
    <property type="molecule type" value="Genomic_DNA"/>
</dbReference>
<proteinExistence type="predicted"/>
<dbReference type="RefSeq" id="WP_176442363.1">
    <property type="nucleotide sequence ID" value="NZ_FZOT01000003.1"/>
</dbReference>
<organism evidence="1 2">
    <name type="scientific">Noviherbaspirillum humi</name>
    <dbReference type="NCBI Taxonomy" id="1688639"/>
    <lineage>
        <taxon>Bacteria</taxon>
        <taxon>Pseudomonadati</taxon>
        <taxon>Pseudomonadota</taxon>
        <taxon>Betaproteobacteria</taxon>
        <taxon>Burkholderiales</taxon>
        <taxon>Oxalobacteraceae</taxon>
        <taxon>Noviherbaspirillum</taxon>
    </lineage>
</organism>